<dbReference type="Gene3D" id="3.40.390.10">
    <property type="entry name" value="Collagenase (Catalytic Domain)"/>
    <property type="match status" value="1"/>
</dbReference>
<sequence>MNKIRLTFMLSLGVLLCTGLSQAQDKSERKKKNKKEIAAAAKADSIKKAKPAKPTIAEKIKSSKKSEGLFTIYQDTVTGSIQLFVKKDQLGKEFIYQSYSMNGPTTLGLNQSMHRSTNIININKANDKIEFGIVNTNFYYDKNNAVSKTAGTDISEAIFLAEKVVAEDSNGYLIAADGLFLSEKMDPVKPIMPPGIPPGAVFNLGNFNAAKSKYHSIRSYPNNTDVLVDLAYDNPAPLNGGGDDITDARYVRVRIQHTFLEMPKNDFRARRDDPRVGYFGQTVNDQTSMKATPYKDIIHRWYLTKKDPGAFLSEPVEPIVWWVENTTPVEYRQTVVEAGNKWNEAFEKAGFKNAVVMKIQPDDADWDAGDVRYNVIRWVASAYPTYGAIGPSFANPRTGQILGSDITIEWASGSSSPSLDELYSVKNSGDSEHLNHYFHKDGSACTMASELKNQFIMGTTLAEAFGENPETLKEVHKEFLYYLVLHEMGHTLGLNHNMKSSQMLAPAELHNKAITEKVGLIGSVMDYPAINLSLDRSKQGNYYTVKPGPYDLWAIEYGYREFDEKSEEAELTKILSRSTEPALAFGNDADDMRSPGKAIDPRVMINDLSSDAIGNAEERFQLVNNVMAKLKTKYSKEGQSYAELRARFSNLNNQRRNMAAVVSRYVGGVMVDRSFVGQNTTEKPFTPVSKAQQKRAIEVLNKYVFAPNAYSVDAPLYPYLQLQRRGFNFFSSTEDPKLDDIYQSIQTDATLGHILHPTTLQRVSNTSLYGNSYTVAEIMTDLTNGIFRADLIGKVNMQRQYLQTYFVKEVAKIADINDTRNRHDDIAKAAARQTLKKIKLMLSTASSLDESTKAHRNYISFLIENALTIK</sequence>
<gene>
    <name evidence="4" type="ORF">H9X54_006995</name>
</gene>
<dbReference type="Proteomes" id="UP000759529">
    <property type="component" value="Unassembled WGS sequence"/>
</dbReference>
<keyword evidence="4" id="KW-0482">Metalloprotease</keyword>
<evidence type="ECO:0000256" key="1">
    <source>
        <dbReference type="SAM" id="SignalP"/>
    </source>
</evidence>
<feature type="chain" id="PRO_5047132191" evidence="1">
    <location>
        <begin position="24"/>
        <end position="870"/>
    </location>
</feature>
<dbReference type="PANTHER" id="PTHR38478">
    <property type="entry name" value="PEPTIDASE M1A AND M12B"/>
    <property type="match status" value="1"/>
</dbReference>
<keyword evidence="4" id="KW-0378">Hydrolase</keyword>
<dbReference type="SUPFAM" id="SSF55486">
    <property type="entry name" value="Metalloproteases ('zincins'), catalytic domain"/>
    <property type="match status" value="1"/>
</dbReference>
<keyword evidence="4" id="KW-0645">Protease</keyword>
<keyword evidence="1" id="KW-0732">Signal</keyword>
<evidence type="ECO:0000259" key="3">
    <source>
        <dbReference type="Pfam" id="PF17148"/>
    </source>
</evidence>
<dbReference type="EMBL" id="JACSOD020000465">
    <property type="protein sequence ID" value="MBM6499046.1"/>
    <property type="molecule type" value="Genomic_DNA"/>
</dbReference>
<evidence type="ECO:0000313" key="5">
    <source>
        <dbReference type="Proteomes" id="UP000759529"/>
    </source>
</evidence>
<protein>
    <submittedName>
        <fullName evidence="4">Zinc-dependent metalloprotease</fullName>
    </submittedName>
</protein>
<evidence type="ECO:0000313" key="4">
    <source>
        <dbReference type="EMBL" id="MBM6499046.1"/>
    </source>
</evidence>
<feature type="domain" description="DUF5117" evidence="3">
    <location>
        <begin position="118"/>
        <end position="306"/>
    </location>
</feature>
<comment type="caution">
    <text evidence="4">The sequence shown here is derived from an EMBL/GenBank/DDBJ whole genome shotgun (WGS) entry which is preliminary data.</text>
</comment>
<keyword evidence="5" id="KW-1185">Reference proteome</keyword>
<dbReference type="Pfam" id="PF16313">
    <property type="entry name" value="DUF4953"/>
    <property type="match status" value="1"/>
</dbReference>
<dbReference type="InterPro" id="IPR034032">
    <property type="entry name" value="Zn_MMP-like_bac"/>
</dbReference>
<dbReference type="InterPro" id="IPR033413">
    <property type="entry name" value="DUF5117"/>
</dbReference>
<dbReference type="RefSeq" id="WP_187657968.1">
    <property type="nucleotide sequence ID" value="NZ_JACSOD020000465.1"/>
</dbReference>
<name>A0ABS2CVW5_9FLAO</name>
<dbReference type="InterPro" id="IPR024079">
    <property type="entry name" value="MetalloPept_cat_dom_sf"/>
</dbReference>
<dbReference type="PANTHER" id="PTHR38478:SF1">
    <property type="entry name" value="ZINC DEPENDENT METALLOPROTEASE DOMAIN LIPOPROTEIN"/>
    <property type="match status" value="1"/>
</dbReference>
<feature type="signal peptide" evidence="1">
    <location>
        <begin position="1"/>
        <end position="23"/>
    </location>
</feature>
<feature type="domain" description="EcxA zinc-binding" evidence="2">
    <location>
        <begin position="471"/>
        <end position="789"/>
    </location>
</feature>
<dbReference type="InterPro" id="IPR032534">
    <property type="entry name" value="EcxA_zinc-bd"/>
</dbReference>
<dbReference type="CDD" id="cd04276">
    <property type="entry name" value="ZnMc_MMP_like_2"/>
    <property type="match status" value="1"/>
</dbReference>
<dbReference type="Pfam" id="PF17148">
    <property type="entry name" value="DUF5117"/>
    <property type="match status" value="1"/>
</dbReference>
<accession>A0ABS2CVW5</accession>
<organism evidence="4 5">
    <name type="scientific">Flavobacterium macrobrachii</name>
    <dbReference type="NCBI Taxonomy" id="591204"/>
    <lineage>
        <taxon>Bacteria</taxon>
        <taxon>Pseudomonadati</taxon>
        <taxon>Bacteroidota</taxon>
        <taxon>Flavobacteriia</taxon>
        <taxon>Flavobacteriales</taxon>
        <taxon>Flavobacteriaceae</taxon>
        <taxon>Flavobacterium</taxon>
    </lineage>
</organism>
<dbReference type="GO" id="GO:0008237">
    <property type="term" value="F:metallopeptidase activity"/>
    <property type="evidence" value="ECO:0007669"/>
    <property type="project" value="UniProtKB-KW"/>
</dbReference>
<reference evidence="4 5" key="1">
    <citation type="submission" date="2021-02" db="EMBL/GenBank/DDBJ databases">
        <authorList>
            <person name="Jung H.S."/>
            <person name="Chun B.H."/>
            <person name="Jeon C.O."/>
        </authorList>
    </citation>
    <scope>NUCLEOTIDE SEQUENCE [LARGE SCALE GENOMIC DNA]</scope>
    <source>
        <strain evidence="4 5">LMG 25203</strain>
    </source>
</reference>
<proteinExistence type="predicted"/>
<evidence type="ECO:0000259" key="2">
    <source>
        <dbReference type="Pfam" id="PF16313"/>
    </source>
</evidence>